<keyword evidence="4" id="KW-1185">Reference proteome</keyword>
<dbReference type="GO" id="GO:0016747">
    <property type="term" value="F:acyltransferase activity, transferring groups other than amino-acyl groups"/>
    <property type="evidence" value="ECO:0007669"/>
    <property type="project" value="InterPro"/>
</dbReference>
<evidence type="ECO:0000256" key="1">
    <source>
        <dbReference type="SAM" id="Phobius"/>
    </source>
</evidence>
<dbReference type="InterPro" id="IPR002656">
    <property type="entry name" value="Acyl_transf_3_dom"/>
</dbReference>
<evidence type="ECO:0000259" key="2">
    <source>
        <dbReference type="Pfam" id="PF01757"/>
    </source>
</evidence>
<evidence type="ECO:0000313" key="4">
    <source>
        <dbReference type="Proteomes" id="UP000514509"/>
    </source>
</evidence>
<feature type="transmembrane region" description="Helical" evidence="1">
    <location>
        <begin position="133"/>
        <end position="151"/>
    </location>
</feature>
<dbReference type="KEGG" id="add:HUW48_04965"/>
<dbReference type="Proteomes" id="UP000514509">
    <property type="component" value="Chromosome"/>
</dbReference>
<dbReference type="AlphaFoldDB" id="A0A7L7L3P1"/>
<keyword evidence="3" id="KW-0808">Transferase</keyword>
<dbReference type="PANTHER" id="PTHR23028:SF53">
    <property type="entry name" value="ACYL_TRANSF_3 DOMAIN-CONTAINING PROTEIN"/>
    <property type="match status" value="1"/>
</dbReference>
<feature type="transmembrane region" description="Helical" evidence="1">
    <location>
        <begin position="198"/>
        <end position="218"/>
    </location>
</feature>
<dbReference type="EMBL" id="CP055153">
    <property type="protein sequence ID" value="QMU27427.1"/>
    <property type="molecule type" value="Genomic_DNA"/>
</dbReference>
<evidence type="ECO:0000313" key="3">
    <source>
        <dbReference type="EMBL" id="QMU27427.1"/>
    </source>
</evidence>
<sequence>MKTFINIGTLLKRENLNTERLVMKRIIGIDQLRYIFALWVFFTHNGAPPFFNGHANIESYNFIDKLYGWCINGQDAVIGFFIISGLCIHFPNIERKSLDLRSFYIARLLRLVLPLIACLGLAKIINYQNNSGFIYAGPFWTLLCEGLYYIVYPVVWWLAKKNLLKKVIIFMSSFSVILIIIWTPDRSMYFHEIGGGGFLFWKAAVLAFPCWLCGCLIAENVSTSSSLYKAKVNTQSLWKWRLGAIFLSMISFPLYRLGLYFNLINKPLIGLVFSSQFTILLFGFYCFLWIEKEVILNNFGAVSPSRTLERFGLASYSLYLIHNIVIWSFNQIPLMYFPGHLNFLDRTISSRTCCNVCFL</sequence>
<feature type="transmembrane region" description="Helical" evidence="1">
    <location>
        <begin position="163"/>
        <end position="183"/>
    </location>
</feature>
<dbReference type="PANTHER" id="PTHR23028">
    <property type="entry name" value="ACETYLTRANSFERASE"/>
    <property type="match status" value="1"/>
</dbReference>
<dbReference type="Pfam" id="PF01757">
    <property type="entry name" value="Acyl_transf_3"/>
    <property type="match status" value="1"/>
</dbReference>
<feature type="transmembrane region" description="Helical" evidence="1">
    <location>
        <begin position="21"/>
        <end position="42"/>
    </location>
</feature>
<accession>A0A7L7L3P1</accession>
<dbReference type="RefSeq" id="WP_182414622.1">
    <property type="nucleotide sequence ID" value="NZ_CP055153.1"/>
</dbReference>
<dbReference type="GO" id="GO:0000271">
    <property type="term" value="P:polysaccharide biosynthetic process"/>
    <property type="evidence" value="ECO:0007669"/>
    <property type="project" value="TreeGrafter"/>
</dbReference>
<reference evidence="3 4" key="1">
    <citation type="submission" date="2020-08" db="EMBL/GenBank/DDBJ databases">
        <title>Adhaeribacter dokdonensis sp. nov., isolated from the rhizosphere of Elymus tsukushiensis, a plant native to the Dokdo Islands, Republic of Korea.</title>
        <authorList>
            <person name="Ghim S.Y."/>
        </authorList>
    </citation>
    <scope>NUCLEOTIDE SEQUENCE [LARGE SCALE GENOMIC DNA]</scope>
    <source>
        <strain evidence="3 4">KUDC8001</strain>
    </source>
</reference>
<keyword evidence="1" id="KW-0812">Transmembrane</keyword>
<feature type="domain" description="Acyltransferase 3" evidence="2">
    <location>
        <begin position="27"/>
        <end position="330"/>
    </location>
</feature>
<keyword evidence="3" id="KW-0012">Acyltransferase</keyword>
<dbReference type="InterPro" id="IPR050879">
    <property type="entry name" value="Acyltransferase_3"/>
</dbReference>
<protein>
    <submittedName>
        <fullName evidence="3">Acyltransferase</fullName>
    </submittedName>
</protein>
<feature type="transmembrane region" description="Helical" evidence="1">
    <location>
        <begin position="268"/>
        <end position="290"/>
    </location>
</feature>
<gene>
    <name evidence="3" type="ORF">HUW48_04965</name>
</gene>
<feature type="transmembrane region" description="Helical" evidence="1">
    <location>
        <begin position="66"/>
        <end position="88"/>
    </location>
</feature>
<feature type="transmembrane region" description="Helical" evidence="1">
    <location>
        <begin position="311"/>
        <end position="329"/>
    </location>
</feature>
<proteinExistence type="predicted"/>
<keyword evidence="1" id="KW-1133">Transmembrane helix</keyword>
<organism evidence="3 4">
    <name type="scientific">Adhaeribacter radiodurans</name>
    <dbReference type="NCBI Taxonomy" id="2745197"/>
    <lineage>
        <taxon>Bacteria</taxon>
        <taxon>Pseudomonadati</taxon>
        <taxon>Bacteroidota</taxon>
        <taxon>Cytophagia</taxon>
        <taxon>Cytophagales</taxon>
        <taxon>Hymenobacteraceae</taxon>
        <taxon>Adhaeribacter</taxon>
    </lineage>
</organism>
<dbReference type="GO" id="GO:0016020">
    <property type="term" value="C:membrane"/>
    <property type="evidence" value="ECO:0007669"/>
    <property type="project" value="TreeGrafter"/>
</dbReference>
<feature type="transmembrane region" description="Helical" evidence="1">
    <location>
        <begin position="108"/>
        <end position="127"/>
    </location>
</feature>
<feature type="transmembrane region" description="Helical" evidence="1">
    <location>
        <begin position="238"/>
        <end position="256"/>
    </location>
</feature>
<keyword evidence="1" id="KW-0472">Membrane</keyword>
<name>A0A7L7L3P1_9BACT</name>